<evidence type="ECO:0000313" key="1">
    <source>
        <dbReference type="EMBL" id="KUL30857.1"/>
    </source>
</evidence>
<name>A0A101JPX7_9ACTN</name>
<dbReference type="EMBL" id="LLZH01000234">
    <property type="protein sequence ID" value="KUL30857.1"/>
    <property type="molecule type" value="Genomic_DNA"/>
</dbReference>
<reference evidence="1 2" key="1">
    <citation type="submission" date="2015-10" db="EMBL/GenBank/DDBJ databases">
        <authorList>
            <person name="Gilbert D.G."/>
        </authorList>
    </citation>
    <scope>NUCLEOTIDE SEQUENCE [LARGE SCALE GENOMIC DNA]</scope>
    <source>
        <strain evidence="1 2">NRRL B-16712</strain>
    </source>
</reference>
<evidence type="ECO:0000313" key="2">
    <source>
        <dbReference type="Proteomes" id="UP000053244"/>
    </source>
</evidence>
<dbReference type="AlphaFoldDB" id="A0A101JPX7"/>
<protein>
    <submittedName>
        <fullName evidence="1">Uncharacterized protein</fullName>
    </submittedName>
</protein>
<proteinExistence type="predicted"/>
<accession>A0A101JPX7</accession>
<comment type="caution">
    <text evidence="1">The sequence shown here is derived from an EMBL/GenBank/DDBJ whole genome shotgun (WGS) entry which is preliminary data.</text>
</comment>
<dbReference type="RefSeq" id="WP_067694875.1">
    <property type="nucleotide sequence ID" value="NZ_LLZH01000234.1"/>
</dbReference>
<organism evidence="1 2">
    <name type="scientific">Actinoplanes awajinensis subsp. mycoplanecinus</name>
    <dbReference type="NCBI Taxonomy" id="135947"/>
    <lineage>
        <taxon>Bacteria</taxon>
        <taxon>Bacillati</taxon>
        <taxon>Actinomycetota</taxon>
        <taxon>Actinomycetes</taxon>
        <taxon>Micromonosporales</taxon>
        <taxon>Micromonosporaceae</taxon>
        <taxon>Actinoplanes</taxon>
    </lineage>
</organism>
<keyword evidence="2" id="KW-1185">Reference proteome</keyword>
<dbReference type="Proteomes" id="UP000053244">
    <property type="component" value="Unassembled WGS sequence"/>
</dbReference>
<gene>
    <name evidence="1" type="ORF">ADL15_23125</name>
</gene>
<sequence length="375" mass="40175">MYTKLAQGILKTLPQTEAELRQEALAPADKELRDRLTKVKTLADLLDALRSLELVIAARTALTLSQYAWTVPLMKQDDHSAEVRRQATVLYTAYRTVAAKIAPVLAAGLPAAPGDPAELLTAKAHFGTITGRITVDTGQDLPGTADYLHVIHQMLLLCLAVTTRGPHGRRLLAELAASPQAAITIDQRYKFRPSSLLAYGPDNPAGPQCATPAAPLTGAVPLPDRGVGSHSYLGAPVWLDGKIGSKEAGALLFTQHLPIEQAHQRILLGSLSFSENKYAFYTPLRIELLHELLHVLHNAQGANRIAVVLTGGLTTEVWTDAEEYATIAGGDLTENMLGAEIGLPDRYGHGGLSLDFLSSKSEAAVDSLADLSRIP</sequence>